<reference evidence="2" key="1">
    <citation type="submission" date="2015-06" db="EMBL/GenBank/DDBJ databases">
        <authorList>
            <person name="Bertelli C."/>
        </authorList>
    </citation>
    <scope>NUCLEOTIDE SEQUENCE [LARGE SCALE GENOMIC DNA]</scope>
    <source>
        <strain evidence="2">CRIB-30</strain>
    </source>
</reference>
<dbReference type="EMBL" id="CWGJ01000017">
    <property type="protein sequence ID" value="CRX38696.1"/>
    <property type="molecule type" value="Genomic_DNA"/>
</dbReference>
<name>A0A0H5DQ02_9BACT</name>
<dbReference type="RefSeq" id="WP_098038562.1">
    <property type="nucleotide sequence ID" value="NZ_CWGJ01000017.1"/>
</dbReference>
<dbReference type="OrthoDB" id="6288432at2"/>
<dbReference type="AlphaFoldDB" id="A0A0H5DQ02"/>
<dbReference type="Proteomes" id="UP000220251">
    <property type="component" value="Unassembled WGS sequence"/>
</dbReference>
<evidence type="ECO:0000313" key="1">
    <source>
        <dbReference type="EMBL" id="CRX38696.1"/>
    </source>
</evidence>
<evidence type="ECO:0000313" key="2">
    <source>
        <dbReference type="Proteomes" id="UP000220251"/>
    </source>
</evidence>
<proteinExistence type="predicted"/>
<accession>A0A0H5DQ02</accession>
<protein>
    <submittedName>
        <fullName evidence="1">Uncharacterized protein</fullName>
    </submittedName>
</protein>
<keyword evidence="2" id="KW-1185">Reference proteome</keyword>
<sequence length="161" mass="19033">MINFDELPCDITNHINTFRDFLNTTWPFLDKLMEDHNWDDDGYFIGDWLQVNWEFFVERELLEEKGFLTQFSVSYLSGRITKPEAIANYTVLAKSEKQLIDARTGMIIPFDKGTRLYCFSTYKDNAYGLYPPFDYAELVVDSEKKLYTVPVKDLQFYLVKL</sequence>
<gene>
    <name evidence="1" type="ORF">ELAC_1358</name>
</gene>
<organism evidence="1 2">
    <name type="scientific">Estrella lausannensis</name>
    <dbReference type="NCBI Taxonomy" id="483423"/>
    <lineage>
        <taxon>Bacteria</taxon>
        <taxon>Pseudomonadati</taxon>
        <taxon>Chlamydiota</taxon>
        <taxon>Chlamydiia</taxon>
        <taxon>Parachlamydiales</taxon>
        <taxon>Candidatus Criblamydiaceae</taxon>
        <taxon>Estrella</taxon>
    </lineage>
</organism>